<evidence type="ECO:0000256" key="2">
    <source>
        <dbReference type="SAM" id="MobiDB-lite"/>
    </source>
</evidence>
<feature type="region of interest" description="Disordered" evidence="2">
    <location>
        <begin position="317"/>
        <end position="365"/>
    </location>
</feature>
<protein>
    <recommendedName>
        <fullName evidence="5">Copper transport outer membrane protein, MctB</fullName>
    </recommendedName>
</protein>
<feature type="region of interest" description="Disordered" evidence="2">
    <location>
        <begin position="124"/>
        <end position="151"/>
    </location>
</feature>
<keyword evidence="4" id="KW-1185">Reference proteome</keyword>
<sequence>MIDFRYHIVSLISVFLALAVGIILGAGPLQGTLGEQLSGQVEQLREERNDLRAELDETTLDLESTDRYVEAVGPELVTGSLVGRSVAVVGTGELDDDWYEPIAEQLAVAGASVSSQVDLTSAWTDADAQDDRDAAADETRLATGEPDGSSEEALATALVMALVEEDPLDPEQLSTDAQDLLTMLSDDGLVDVATAPTAPAEAVLVVVPQRAEEDASDGTQTPTAGDGATEEESTDDAGAAAVQDQLQVVVAAESAVGAVVVAGPDLSDGDLISWVRDDEQTTSTVSSVAQVGEAPGQINVPLALAAELQDVTGQYGLDDAATAAVPPLQEPEEPEEAATPESSDGATGDDGEGALDGSTDEPTDQ</sequence>
<keyword evidence="1" id="KW-0175">Coiled coil</keyword>
<name>A0ABM8G6K9_9CELL</name>
<dbReference type="InterPro" id="IPR021522">
    <property type="entry name" value="MctB"/>
</dbReference>
<dbReference type="EMBL" id="AP027729">
    <property type="protein sequence ID" value="BDZ43771.1"/>
    <property type="molecule type" value="Genomic_DNA"/>
</dbReference>
<evidence type="ECO:0000256" key="1">
    <source>
        <dbReference type="SAM" id="Coils"/>
    </source>
</evidence>
<dbReference type="Pfam" id="PF11382">
    <property type="entry name" value="MctB"/>
    <property type="match status" value="1"/>
</dbReference>
<gene>
    <name evidence="3" type="ORF">GCM10025865_30700</name>
</gene>
<dbReference type="Proteomes" id="UP001321475">
    <property type="component" value="Chromosome"/>
</dbReference>
<feature type="region of interest" description="Disordered" evidence="2">
    <location>
        <begin position="210"/>
        <end position="238"/>
    </location>
</feature>
<dbReference type="RefSeq" id="WP_286217919.1">
    <property type="nucleotide sequence ID" value="NZ_AP027729.1"/>
</dbReference>
<evidence type="ECO:0008006" key="5">
    <source>
        <dbReference type="Google" id="ProtNLM"/>
    </source>
</evidence>
<feature type="compositionally biased region" description="Acidic residues" evidence="2">
    <location>
        <begin position="347"/>
        <end position="365"/>
    </location>
</feature>
<evidence type="ECO:0000313" key="3">
    <source>
        <dbReference type="EMBL" id="BDZ43771.1"/>
    </source>
</evidence>
<proteinExistence type="predicted"/>
<reference evidence="4" key="1">
    <citation type="journal article" date="2019" name="Int. J. Syst. Evol. Microbiol.">
        <title>The Global Catalogue of Microorganisms (GCM) 10K type strain sequencing project: providing services to taxonomists for standard genome sequencing and annotation.</title>
        <authorList>
            <consortium name="The Broad Institute Genomics Platform"/>
            <consortium name="The Broad Institute Genome Sequencing Center for Infectious Disease"/>
            <person name="Wu L."/>
            <person name="Ma J."/>
        </authorList>
    </citation>
    <scope>NUCLEOTIDE SEQUENCE [LARGE SCALE GENOMIC DNA]</scope>
    <source>
        <strain evidence="4">NBRC 108565</strain>
    </source>
</reference>
<feature type="compositionally biased region" description="Basic and acidic residues" evidence="2">
    <location>
        <begin position="129"/>
        <end position="140"/>
    </location>
</feature>
<organism evidence="3 4">
    <name type="scientific">Paraoerskovia sediminicola</name>
    <dbReference type="NCBI Taxonomy" id="1138587"/>
    <lineage>
        <taxon>Bacteria</taxon>
        <taxon>Bacillati</taxon>
        <taxon>Actinomycetota</taxon>
        <taxon>Actinomycetes</taxon>
        <taxon>Micrococcales</taxon>
        <taxon>Cellulomonadaceae</taxon>
        <taxon>Paraoerskovia</taxon>
    </lineage>
</organism>
<evidence type="ECO:0000313" key="4">
    <source>
        <dbReference type="Proteomes" id="UP001321475"/>
    </source>
</evidence>
<feature type="coiled-coil region" evidence="1">
    <location>
        <begin position="34"/>
        <end position="61"/>
    </location>
</feature>
<accession>A0ABM8G6K9</accession>